<dbReference type="CDD" id="cd03414">
    <property type="entry name" value="CbiX_SirB_C"/>
    <property type="match status" value="1"/>
</dbReference>
<comment type="caution">
    <text evidence="4">The sequence shown here is derived from an EMBL/GenBank/DDBJ whole genome shotgun (WGS) entry which is preliminary data.</text>
</comment>
<keyword evidence="2" id="KW-0456">Lyase</keyword>
<sequence>MRDEAERRGAGVPGAKEAGSGDPGSGGPGTGAGSRGAGSRGAGSTAPGTGRAGRPGRAARRAAPAAGTGAPFPGPTPVTGTPAIGASVTRVPLAGTAPSDGPTLVIVAHGSRDPRHAATVTALTERVRALRPALRVETAYLDFCTPGVEGLLTRLHTEGVRAVVVLPLLLTRAFHATSDLPGVLREVRARLPRLAVTQAGVLGPSPLLMATLEERLSEAGVRPGDRASTGVVLASAGSSDPEAIAVIAAIAREWRRTGWCAVRPAFASAAPPGTADAVRALRAEGARRVAVAPYVLAPGRLPDRIAAGAREAGADVLAEVLGADERLATLVLTRYDEARRAGHRDGHPEGHGPLGALSA</sequence>
<dbReference type="InterPro" id="IPR002762">
    <property type="entry name" value="CbiX-like"/>
</dbReference>
<proteinExistence type="predicted"/>
<dbReference type="EMBL" id="JAATEN010000007">
    <property type="protein sequence ID" value="NJQ01030.1"/>
    <property type="molecule type" value="Genomic_DNA"/>
</dbReference>
<dbReference type="PANTHER" id="PTHR33542:SF5">
    <property type="entry name" value="FERROCHELATASE CHE1"/>
    <property type="match status" value="1"/>
</dbReference>
<keyword evidence="1" id="KW-0479">Metal-binding</keyword>
<evidence type="ECO:0000256" key="2">
    <source>
        <dbReference type="ARBA" id="ARBA00023239"/>
    </source>
</evidence>
<feature type="compositionally biased region" description="Gly residues" evidence="3">
    <location>
        <begin position="21"/>
        <end position="41"/>
    </location>
</feature>
<evidence type="ECO:0000256" key="1">
    <source>
        <dbReference type="ARBA" id="ARBA00022723"/>
    </source>
</evidence>
<evidence type="ECO:0000313" key="4">
    <source>
        <dbReference type="EMBL" id="NJQ01030.1"/>
    </source>
</evidence>
<dbReference type="PANTHER" id="PTHR33542">
    <property type="entry name" value="SIROHYDROCHLORIN FERROCHELATASE, CHLOROPLASTIC"/>
    <property type="match status" value="1"/>
</dbReference>
<dbReference type="Proteomes" id="UP000695264">
    <property type="component" value="Unassembled WGS sequence"/>
</dbReference>
<accession>A0ABX1BYT4</accession>
<name>A0ABX1BYT4_9ACTN</name>
<organism evidence="4 5">
    <name type="scientific">Streptomyces zingiberis</name>
    <dbReference type="NCBI Taxonomy" id="2053010"/>
    <lineage>
        <taxon>Bacteria</taxon>
        <taxon>Bacillati</taxon>
        <taxon>Actinomycetota</taxon>
        <taxon>Actinomycetes</taxon>
        <taxon>Kitasatosporales</taxon>
        <taxon>Streptomycetaceae</taxon>
        <taxon>Streptomyces</taxon>
    </lineage>
</organism>
<dbReference type="Gene3D" id="3.40.50.1400">
    <property type="match status" value="2"/>
</dbReference>
<keyword evidence="5" id="KW-1185">Reference proteome</keyword>
<evidence type="ECO:0000313" key="5">
    <source>
        <dbReference type="Proteomes" id="UP000695264"/>
    </source>
</evidence>
<feature type="region of interest" description="Disordered" evidence="3">
    <location>
        <begin position="1"/>
        <end position="84"/>
    </location>
</feature>
<dbReference type="Pfam" id="PF01903">
    <property type="entry name" value="CbiX"/>
    <property type="match status" value="2"/>
</dbReference>
<reference evidence="4 5" key="1">
    <citation type="submission" date="2020-03" db="EMBL/GenBank/DDBJ databases">
        <title>WGS of actinomycetes isolated from Thailand.</title>
        <authorList>
            <person name="Thawai C."/>
        </authorList>
    </citation>
    <scope>NUCLEOTIDE SEQUENCE [LARGE SCALE GENOMIC DNA]</scope>
    <source>
        <strain evidence="4 5">PLAI 1-29</strain>
    </source>
</reference>
<protein>
    <submittedName>
        <fullName evidence="4">Sirohydrochlorin chelatase</fullName>
    </submittedName>
</protein>
<feature type="compositionally biased region" description="Low complexity" evidence="3">
    <location>
        <begin position="61"/>
        <end position="84"/>
    </location>
</feature>
<gene>
    <name evidence="4" type="ORF">HCK00_10925</name>
</gene>
<evidence type="ECO:0000256" key="3">
    <source>
        <dbReference type="SAM" id="MobiDB-lite"/>
    </source>
</evidence>
<dbReference type="SUPFAM" id="SSF53800">
    <property type="entry name" value="Chelatase"/>
    <property type="match status" value="1"/>
</dbReference>
<dbReference type="CDD" id="cd03416">
    <property type="entry name" value="CbiX_SirB_N"/>
    <property type="match status" value="1"/>
</dbReference>
<dbReference type="InterPro" id="IPR050963">
    <property type="entry name" value="Sirohydro_Cobaltochel/CbiX"/>
</dbReference>